<accession>A0AAN8VV75</accession>
<sequence length="191" mass="21626">MSCLNLGKGFPAAKAWKSFTTKMQRKLHKLSKSKTITKPRTTKVTLHAPVSHKPRPRRKRWLFQPSQTIRFRFQPRLRLQKTTAAAYLNELFIGQALNKHIKSSAKTAKKLTEEVPSVNNKKIKLLDEPSLPKTSKASTSGCETSNLEADDMWESLGLASPQMRGIDARAEEFIAKFRAEMELQEILAHGL</sequence>
<proteinExistence type="predicted"/>
<organism evidence="1 2">
    <name type="scientific">Dillenia turbinata</name>
    <dbReference type="NCBI Taxonomy" id="194707"/>
    <lineage>
        <taxon>Eukaryota</taxon>
        <taxon>Viridiplantae</taxon>
        <taxon>Streptophyta</taxon>
        <taxon>Embryophyta</taxon>
        <taxon>Tracheophyta</taxon>
        <taxon>Spermatophyta</taxon>
        <taxon>Magnoliopsida</taxon>
        <taxon>eudicotyledons</taxon>
        <taxon>Gunneridae</taxon>
        <taxon>Pentapetalae</taxon>
        <taxon>Dilleniales</taxon>
        <taxon>Dilleniaceae</taxon>
        <taxon>Dillenia</taxon>
    </lineage>
</organism>
<gene>
    <name evidence="1" type="ORF">RJ641_030206</name>
</gene>
<evidence type="ECO:0000313" key="2">
    <source>
        <dbReference type="Proteomes" id="UP001370490"/>
    </source>
</evidence>
<protein>
    <submittedName>
        <fullName evidence="1">Uncharacterized protein</fullName>
    </submittedName>
</protein>
<name>A0AAN8VV75_9MAGN</name>
<dbReference type="Proteomes" id="UP001370490">
    <property type="component" value="Unassembled WGS sequence"/>
</dbReference>
<keyword evidence="2" id="KW-1185">Reference proteome</keyword>
<dbReference type="EMBL" id="JBAMMX010000005">
    <property type="protein sequence ID" value="KAK6940675.1"/>
    <property type="molecule type" value="Genomic_DNA"/>
</dbReference>
<dbReference type="Pfam" id="PF05553">
    <property type="entry name" value="DUF761"/>
    <property type="match status" value="1"/>
</dbReference>
<dbReference type="AlphaFoldDB" id="A0AAN8VV75"/>
<dbReference type="InterPro" id="IPR008480">
    <property type="entry name" value="DUF761_pln"/>
</dbReference>
<evidence type="ECO:0000313" key="1">
    <source>
        <dbReference type="EMBL" id="KAK6940675.1"/>
    </source>
</evidence>
<comment type="caution">
    <text evidence="1">The sequence shown here is derived from an EMBL/GenBank/DDBJ whole genome shotgun (WGS) entry which is preliminary data.</text>
</comment>
<reference evidence="1 2" key="1">
    <citation type="submission" date="2023-12" db="EMBL/GenBank/DDBJ databases">
        <title>A high-quality genome assembly for Dillenia turbinata (Dilleniales).</title>
        <authorList>
            <person name="Chanderbali A."/>
        </authorList>
    </citation>
    <scope>NUCLEOTIDE SEQUENCE [LARGE SCALE GENOMIC DNA]</scope>
    <source>
        <strain evidence="1">LSX21</strain>
        <tissue evidence="1">Leaf</tissue>
    </source>
</reference>